<dbReference type="Proteomes" id="UP000298324">
    <property type="component" value="Unassembled WGS sequence"/>
</dbReference>
<dbReference type="AlphaFoldDB" id="A0A4Y7R7A8"/>
<evidence type="ECO:0000313" key="3">
    <source>
        <dbReference type="Proteomes" id="UP000298324"/>
    </source>
</evidence>
<keyword evidence="3" id="KW-1185">Reference proteome</keyword>
<evidence type="ECO:0000256" key="1">
    <source>
        <dbReference type="SAM" id="SignalP"/>
    </source>
</evidence>
<name>A0A4Y7R7A8_9FIRM</name>
<dbReference type="RefSeq" id="WP_190259062.1">
    <property type="nucleotide sequence ID" value="NZ_QFGA01000003.1"/>
</dbReference>
<evidence type="ECO:0008006" key="4">
    <source>
        <dbReference type="Google" id="ProtNLM"/>
    </source>
</evidence>
<feature type="signal peptide" evidence="1">
    <location>
        <begin position="1"/>
        <end position="25"/>
    </location>
</feature>
<accession>A0A4Y7R7A8</accession>
<feature type="chain" id="PRO_5021319745" description="Type 4 fimbrial biogenesis protein PilX N-terminal domain-containing protein" evidence="1">
    <location>
        <begin position="26"/>
        <end position="137"/>
    </location>
</feature>
<gene>
    <name evidence="2" type="ORF">Psch_03489</name>
</gene>
<sequence length="137" mass="14731">MRNEKGQALLIVTVILMCVTTISMAAASLAAQSARNELRNWQFIQARCAADSGMELAKEKLSTYPMWTSGADIEGPLDASVPGVIIKSVTVAQLSSVPNPDGSATETVKVDVVGACGNVTREEEATFSIVYYPQYWQ</sequence>
<organism evidence="2 3">
    <name type="scientific">Pelotomaculum schinkii</name>
    <dbReference type="NCBI Taxonomy" id="78350"/>
    <lineage>
        <taxon>Bacteria</taxon>
        <taxon>Bacillati</taxon>
        <taxon>Bacillota</taxon>
        <taxon>Clostridia</taxon>
        <taxon>Eubacteriales</taxon>
        <taxon>Desulfotomaculaceae</taxon>
        <taxon>Pelotomaculum</taxon>
    </lineage>
</organism>
<proteinExistence type="predicted"/>
<protein>
    <recommendedName>
        <fullName evidence="4">Type 4 fimbrial biogenesis protein PilX N-terminal domain-containing protein</fullName>
    </recommendedName>
</protein>
<keyword evidence="1" id="KW-0732">Signal</keyword>
<dbReference type="EMBL" id="QFGA01000003">
    <property type="protein sequence ID" value="TEB04727.1"/>
    <property type="molecule type" value="Genomic_DNA"/>
</dbReference>
<reference evidence="2 3" key="1">
    <citation type="journal article" date="2018" name="Environ. Microbiol.">
        <title>Novel energy conservation strategies and behaviour of Pelotomaculum schinkii driving syntrophic propionate catabolism.</title>
        <authorList>
            <person name="Hidalgo-Ahumada C.A.P."/>
            <person name="Nobu M.K."/>
            <person name="Narihiro T."/>
            <person name="Tamaki H."/>
            <person name="Liu W.T."/>
            <person name="Kamagata Y."/>
            <person name="Stams A.J.M."/>
            <person name="Imachi H."/>
            <person name="Sousa D.Z."/>
        </authorList>
    </citation>
    <scope>NUCLEOTIDE SEQUENCE [LARGE SCALE GENOMIC DNA]</scope>
    <source>
        <strain evidence="2 3">HH</strain>
    </source>
</reference>
<comment type="caution">
    <text evidence="2">The sequence shown here is derived from an EMBL/GenBank/DDBJ whole genome shotgun (WGS) entry which is preliminary data.</text>
</comment>
<evidence type="ECO:0000313" key="2">
    <source>
        <dbReference type="EMBL" id="TEB04727.1"/>
    </source>
</evidence>